<dbReference type="Gene3D" id="3.30.10.20">
    <property type="match status" value="4"/>
</dbReference>
<dbReference type="GO" id="GO:0005524">
    <property type="term" value="F:ATP binding"/>
    <property type="evidence" value="ECO:0007669"/>
    <property type="project" value="UniProtKB-KW"/>
</dbReference>
<keyword evidence="5" id="KW-0067">ATP-binding</keyword>
<accession>A0A6J6FRY3</accession>
<feature type="domain" description="PASTA" evidence="9">
    <location>
        <begin position="510"/>
        <end position="576"/>
    </location>
</feature>
<keyword evidence="3" id="KW-0547">Nucleotide-binding</keyword>
<keyword evidence="4" id="KW-0418">Kinase</keyword>
<dbReference type="InterPro" id="IPR005543">
    <property type="entry name" value="PASTA_dom"/>
</dbReference>
<keyword evidence="1" id="KW-0723">Serine/threonine-protein kinase</keyword>
<dbReference type="SMART" id="SM00220">
    <property type="entry name" value="S_TKc"/>
    <property type="match status" value="1"/>
</dbReference>
<dbReference type="PROSITE" id="PS50011">
    <property type="entry name" value="PROTEIN_KINASE_DOM"/>
    <property type="match status" value="1"/>
</dbReference>
<dbReference type="CDD" id="cd14014">
    <property type="entry name" value="STKc_PknB_like"/>
    <property type="match status" value="1"/>
</dbReference>
<feature type="transmembrane region" description="Helical" evidence="7">
    <location>
        <begin position="354"/>
        <end position="372"/>
    </location>
</feature>
<dbReference type="PROSITE" id="PS51178">
    <property type="entry name" value="PASTA"/>
    <property type="match status" value="3"/>
</dbReference>
<dbReference type="InterPro" id="IPR008271">
    <property type="entry name" value="Ser/Thr_kinase_AS"/>
</dbReference>
<evidence type="ECO:0000256" key="2">
    <source>
        <dbReference type="ARBA" id="ARBA00022679"/>
    </source>
</evidence>
<evidence type="ECO:0000313" key="10">
    <source>
        <dbReference type="EMBL" id="CAB4589764.1"/>
    </source>
</evidence>
<keyword evidence="7" id="KW-0812">Transmembrane</keyword>
<keyword evidence="7" id="KW-1133">Transmembrane helix</keyword>
<feature type="compositionally biased region" description="Basic and acidic residues" evidence="6">
    <location>
        <begin position="329"/>
        <end position="339"/>
    </location>
</feature>
<dbReference type="Pfam" id="PF00069">
    <property type="entry name" value="Pkinase"/>
    <property type="match status" value="1"/>
</dbReference>
<dbReference type="FunFam" id="3.30.200.20:FF:000035">
    <property type="entry name" value="Serine/threonine protein kinase Stk1"/>
    <property type="match status" value="1"/>
</dbReference>
<dbReference type="PANTHER" id="PTHR43289">
    <property type="entry name" value="MITOGEN-ACTIVATED PROTEIN KINASE KINASE KINASE 20-RELATED"/>
    <property type="match status" value="1"/>
</dbReference>
<evidence type="ECO:0000256" key="6">
    <source>
        <dbReference type="SAM" id="MobiDB-lite"/>
    </source>
</evidence>
<evidence type="ECO:0000256" key="1">
    <source>
        <dbReference type="ARBA" id="ARBA00022527"/>
    </source>
</evidence>
<evidence type="ECO:0000259" key="9">
    <source>
        <dbReference type="PROSITE" id="PS51178"/>
    </source>
</evidence>
<keyword evidence="7" id="KW-0472">Membrane</keyword>
<dbReference type="Gene3D" id="3.30.200.20">
    <property type="entry name" value="Phosphorylase Kinase, domain 1"/>
    <property type="match status" value="1"/>
</dbReference>
<feature type="domain" description="PASTA" evidence="9">
    <location>
        <begin position="442"/>
        <end position="509"/>
    </location>
</feature>
<evidence type="ECO:0000256" key="4">
    <source>
        <dbReference type="ARBA" id="ARBA00022777"/>
    </source>
</evidence>
<keyword evidence="2" id="KW-0808">Transferase</keyword>
<gene>
    <name evidence="10" type="ORF">UFOPK1773_00764</name>
</gene>
<protein>
    <submittedName>
        <fullName evidence="10">Unannotated protein</fullName>
    </submittedName>
</protein>
<dbReference type="EMBL" id="CAEZUA010000044">
    <property type="protein sequence ID" value="CAB4589764.1"/>
    <property type="molecule type" value="Genomic_DNA"/>
</dbReference>
<dbReference type="SMART" id="SM00740">
    <property type="entry name" value="PASTA"/>
    <property type="match status" value="4"/>
</dbReference>
<dbReference type="InterPro" id="IPR000719">
    <property type="entry name" value="Prot_kinase_dom"/>
</dbReference>
<evidence type="ECO:0000256" key="5">
    <source>
        <dbReference type="ARBA" id="ARBA00022840"/>
    </source>
</evidence>
<dbReference type="InterPro" id="IPR011009">
    <property type="entry name" value="Kinase-like_dom_sf"/>
</dbReference>
<dbReference type="PANTHER" id="PTHR43289:SF34">
    <property type="entry name" value="SERINE_THREONINE-PROTEIN KINASE YBDM-RELATED"/>
    <property type="match status" value="1"/>
</dbReference>
<dbReference type="GO" id="GO:0004674">
    <property type="term" value="F:protein serine/threonine kinase activity"/>
    <property type="evidence" value="ECO:0007669"/>
    <property type="project" value="UniProtKB-KW"/>
</dbReference>
<feature type="domain" description="Protein kinase" evidence="8">
    <location>
        <begin position="13"/>
        <end position="275"/>
    </location>
</feature>
<feature type="compositionally biased region" description="Basic and acidic residues" evidence="6">
    <location>
        <begin position="299"/>
        <end position="322"/>
    </location>
</feature>
<feature type="domain" description="PASTA" evidence="9">
    <location>
        <begin position="375"/>
        <end position="441"/>
    </location>
</feature>
<reference evidence="10" key="1">
    <citation type="submission" date="2020-05" db="EMBL/GenBank/DDBJ databases">
        <authorList>
            <person name="Chiriac C."/>
            <person name="Salcher M."/>
            <person name="Ghai R."/>
            <person name="Kavagutti S V."/>
        </authorList>
    </citation>
    <scope>NUCLEOTIDE SEQUENCE</scope>
</reference>
<dbReference type="PROSITE" id="PS00108">
    <property type="entry name" value="PROTEIN_KINASE_ST"/>
    <property type="match status" value="1"/>
</dbReference>
<feature type="region of interest" description="Disordered" evidence="6">
    <location>
        <begin position="297"/>
        <end position="345"/>
    </location>
</feature>
<dbReference type="SUPFAM" id="SSF56112">
    <property type="entry name" value="Protein kinase-like (PK-like)"/>
    <property type="match status" value="1"/>
</dbReference>
<evidence type="ECO:0000256" key="7">
    <source>
        <dbReference type="SAM" id="Phobius"/>
    </source>
</evidence>
<dbReference type="Gene3D" id="1.10.510.10">
    <property type="entry name" value="Transferase(Phosphotransferase) domain 1"/>
    <property type="match status" value="1"/>
</dbReference>
<evidence type="ECO:0000259" key="8">
    <source>
        <dbReference type="PROSITE" id="PS50011"/>
    </source>
</evidence>
<dbReference type="FunFam" id="1.10.510.10:FF:000021">
    <property type="entry name" value="Serine/threonine protein kinase"/>
    <property type="match status" value="1"/>
</dbReference>
<dbReference type="NCBIfam" id="NF033483">
    <property type="entry name" value="PknB_PASTA_kin"/>
    <property type="match status" value="1"/>
</dbReference>
<evidence type="ECO:0000256" key="3">
    <source>
        <dbReference type="ARBA" id="ARBA00022741"/>
    </source>
</evidence>
<sequence length="641" mass="69337">MSDLSGELIDGRYELIRQIASGGMATIYEATDTRLDRKVAVKIMHEHLANDEEFVSRFIREAKAAAALSHPNIVAVQDQGWNQSGIPAVFLVMELVEGSTLRDYLFEKGQLSTQELLHFLTPILSALAAAHKIGIVHRDIKPENILISQSGRVKLADFGLARGDLIGNTMTAESSVILGSVSYLSPEQVQRGVADSRSDIYSLGIVAFEALTGRKPFDGESPIHIAYQHVNDKVPAPSTLNPDIPPALDALIVRATSTNPDDRPRDGEEFLQELRQVEAIIDPKRRQLSFELDLNSAPVRDKSREPARVSKENKAQTSERVEPMVAKKTARESTSETARERKRRTSARIRRNRWIAFFVVLALGLGSWYLFVGPGTRVVVPSVAGMNMKEAKAALTPLGLTYHIAEEVFSEDIPKGKIISSKPGGGGRISEAGDVSLYLSKGAERYIIPKLQGLTIESATALIQTDPLVIGTTTQSFDPKIPEGAIISTSPVAGTKATRGTAINITISKGIQQLTLDSYIGKTGDQALNELEASGFNVTIKYEFSDTALLGEVISQTPPGNTPAPKGSDVEVIVSQGSEWVFVPSGMRGLEQGAATSMLENSGLVVKVVPTGKNKKKFVTHISPAEKTKVKRGSKVTITVG</sequence>
<dbReference type="Pfam" id="PF03793">
    <property type="entry name" value="PASTA"/>
    <property type="match status" value="4"/>
</dbReference>
<proteinExistence type="predicted"/>
<name>A0A6J6FRY3_9ZZZZ</name>
<dbReference type="AlphaFoldDB" id="A0A6J6FRY3"/>
<dbReference type="CDD" id="cd06577">
    <property type="entry name" value="PASTA_pknB"/>
    <property type="match status" value="4"/>
</dbReference>
<organism evidence="10">
    <name type="scientific">freshwater metagenome</name>
    <dbReference type="NCBI Taxonomy" id="449393"/>
    <lineage>
        <taxon>unclassified sequences</taxon>
        <taxon>metagenomes</taxon>
        <taxon>ecological metagenomes</taxon>
    </lineage>
</organism>